<keyword evidence="3" id="KW-1185">Reference proteome</keyword>
<dbReference type="OrthoDB" id="7629682at2"/>
<sequence length="158" mass="17112">MSKWGNCQTLMVKTAIAGAMATAMLSLAPGALAQEAAPATDQAQIQSAAPADALGVDTPWYEAFTLSMNERMLPGLDLENTVDWESPGGRWGVRVGIQEGPDVRNDLNDLSAGAFINLGDRFRLGGQVRLISPEDPMFRLMESDARQPEIKFESALRF</sequence>
<dbReference type="RefSeq" id="WP_143024069.1">
    <property type="nucleotide sequence ID" value="NZ_FNHG01000006.1"/>
</dbReference>
<feature type="chain" id="PRO_5011747459" evidence="1">
    <location>
        <begin position="34"/>
        <end position="158"/>
    </location>
</feature>
<dbReference type="AlphaFoldDB" id="A0A1G9R3G7"/>
<name>A0A1G9R3G7_9PROT</name>
<dbReference type="InterPro" id="IPR048887">
    <property type="entry name" value="NtrZ-like"/>
</dbReference>
<protein>
    <submittedName>
        <fullName evidence="2">Uncharacterized protein</fullName>
    </submittedName>
</protein>
<evidence type="ECO:0000313" key="2">
    <source>
        <dbReference type="EMBL" id="SDM17763.1"/>
    </source>
</evidence>
<dbReference type="EMBL" id="FNHG01000006">
    <property type="protein sequence ID" value="SDM17763.1"/>
    <property type="molecule type" value="Genomic_DNA"/>
</dbReference>
<reference evidence="2 3" key="1">
    <citation type="submission" date="2016-10" db="EMBL/GenBank/DDBJ databases">
        <authorList>
            <person name="de Groot N.N."/>
        </authorList>
    </citation>
    <scope>NUCLEOTIDE SEQUENCE [LARGE SCALE GENOMIC DNA]</scope>
    <source>
        <strain evidence="2 3">DSM 16077</strain>
    </source>
</reference>
<evidence type="ECO:0000313" key="3">
    <source>
        <dbReference type="Proteomes" id="UP000199759"/>
    </source>
</evidence>
<proteinExistence type="predicted"/>
<keyword evidence="1" id="KW-0732">Signal</keyword>
<dbReference type="Pfam" id="PF20841">
    <property type="entry name" value="NtrZ"/>
    <property type="match status" value="1"/>
</dbReference>
<accession>A0A1G9R3G7</accession>
<gene>
    <name evidence="2" type="ORF">SAMN04488568_10653</name>
</gene>
<evidence type="ECO:0000256" key="1">
    <source>
        <dbReference type="SAM" id="SignalP"/>
    </source>
</evidence>
<feature type="signal peptide" evidence="1">
    <location>
        <begin position="1"/>
        <end position="33"/>
    </location>
</feature>
<dbReference type="Proteomes" id="UP000199759">
    <property type="component" value="Unassembled WGS sequence"/>
</dbReference>
<organism evidence="2 3">
    <name type="scientific">Maricaulis salignorans</name>
    <dbReference type="NCBI Taxonomy" id="144026"/>
    <lineage>
        <taxon>Bacteria</taxon>
        <taxon>Pseudomonadati</taxon>
        <taxon>Pseudomonadota</taxon>
        <taxon>Alphaproteobacteria</taxon>
        <taxon>Maricaulales</taxon>
        <taxon>Maricaulaceae</taxon>
        <taxon>Maricaulis</taxon>
    </lineage>
</organism>